<gene>
    <name evidence="1" type="ORF">GALL_475390</name>
</gene>
<reference evidence="1" key="1">
    <citation type="submission" date="2016-10" db="EMBL/GenBank/DDBJ databases">
        <title>Sequence of Gallionella enrichment culture.</title>
        <authorList>
            <person name="Poehlein A."/>
            <person name="Muehling M."/>
            <person name="Daniel R."/>
        </authorList>
    </citation>
    <scope>NUCLEOTIDE SEQUENCE</scope>
</reference>
<accession>A0A1J5Q4Q8</accession>
<dbReference type="EMBL" id="MLJW01003997">
    <property type="protein sequence ID" value="OIQ70845.1"/>
    <property type="molecule type" value="Genomic_DNA"/>
</dbReference>
<organism evidence="1">
    <name type="scientific">mine drainage metagenome</name>
    <dbReference type="NCBI Taxonomy" id="410659"/>
    <lineage>
        <taxon>unclassified sequences</taxon>
        <taxon>metagenomes</taxon>
        <taxon>ecological metagenomes</taxon>
    </lineage>
</organism>
<protein>
    <submittedName>
        <fullName evidence="1">Uncharacterized protein</fullName>
    </submittedName>
</protein>
<evidence type="ECO:0000313" key="1">
    <source>
        <dbReference type="EMBL" id="OIQ70845.1"/>
    </source>
</evidence>
<sequence>MRGKVMRAQDGVVCILPPDKARARLHRQARMGQRVTLRTRLAHQKRGARVGHQRPRVLGQR</sequence>
<proteinExistence type="predicted"/>
<dbReference type="AlphaFoldDB" id="A0A1J5Q4Q8"/>
<name>A0A1J5Q4Q8_9ZZZZ</name>
<comment type="caution">
    <text evidence="1">The sequence shown here is derived from an EMBL/GenBank/DDBJ whole genome shotgun (WGS) entry which is preliminary data.</text>
</comment>